<evidence type="ECO:0000313" key="9">
    <source>
        <dbReference type="Proteomes" id="UP000636479"/>
    </source>
</evidence>
<keyword evidence="3 7" id="KW-0812">Transmembrane</keyword>
<feature type="transmembrane region" description="Helical" evidence="7">
    <location>
        <begin position="31"/>
        <end position="50"/>
    </location>
</feature>
<dbReference type="SUPFAM" id="SSF103473">
    <property type="entry name" value="MFS general substrate transporter"/>
    <property type="match status" value="1"/>
</dbReference>
<feature type="transmembrane region" description="Helical" evidence="7">
    <location>
        <begin position="637"/>
        <end position="657"/>
    </location>
</feature>
<dbReference type="EMBL" id="JACAZF010000009">
    <property type="protein sequence ID" value="KAF7295584.1"/>
    <property type="molecule type" value="Genomic_DNA"/>
</dbReference>
<proteinExistence type="predicted"/>
<comment type="subcellular location">
    <subcellularLocation>
        <location evidence="1">Membrane</location>
        <topology evidence="1">Multi-pass membrane protein</topology>
    </subcellularLocation>
</comment>
<dbReference type="GeneID" id="59350069"/>
<feature type="transmembrane region" description="Helical" evidence="7">
    <location>
        <begin position="70"/>
        <end position="91"/>
    </location>
</feature>
<feature type="transmembrane region" description="Helical" evidence="7">
    <location>
        <begin position="221"/>
        <end position="241"/>
    </location>
</feature>
<sequence>MAGGLGPSLGTVVPLDPSHWSGQPRVLGPKWAHLIILTVGLLGVQVFWSVEMAFASPYLISLGLSTSHVALVFLAGPLSGLVVQPLVGAFADVSTSKWGRRRPYIIAGCAISVLGMLLLGYTKQVAAWFTHSGSEAHSGLTTILAVLSIFVVDFSINAAAYKVQAVDRALLVDILPTSEQTAGNACAALMLGIGSVLGFFIGNLPLPTLFPFLKAESELQALSAIVSFVLLALHLLTAIMVRERVLLKSAGLPRPSLRNEFRDIWKHARTLPRVIRQICMIQFFAWLGWFPVLFYTTMYFSDLYFRSLPPVAVIRALLRRAEAPVESPTDTATRLGARAQLFYALLALATNALLPFLLPHPDGPREGRRRRGMRNSQLMGRVDMDSFQGSNEGRQRWNFSNYIPDAIRLPLPTWWAASHAIFSLCMIGTFFTSSISTGTILIACTGFSWGITQWAPFSLLAEAILTSPAPGEVASGHARNDSISMSIRLADARTRADAGSEEEEGFLVARPDEFDSDDDSEAQRARRHTRDNSDSDIEFVRDSGDSGSGSPASISSFRRKPLPRGISKEGLARGPALLGNPNAQLSVVDVVTPRSIYEERFESAPGVDAEQAFGSELPAEGGGLSAKAGVILGIHNIFIVIPQFLVTALASIIFALFDESEQPTTAVTSGSTNSTISARSAAAASGRNSVVIVFRIGGLWAAIAFVLAWRLARELKRR</sequence>
<keyword evidence="2" id="KW-0813">Transport</keyword>
<dbReference type="InterPro" id="IPR036259">
    <property type="entry name" value="MFS_trans_sf"/>
</dbReference>
<dbReference type="GO" id="GO:0005886">
    <property type="term" value="C:plasma membrane"/>
    <property type="evidence" value="ECO:0007669"/>
    <property type="project" value="TreeGrafter"/>
</dbReference>
<feature type="compositionally biased region" description="Basic and acidic residues" evidence="6">
    <location>
        <begin position="530"/>
        <end position="544"/>
    </location>
</feature>
<feature type="transmembrane region" description="Helical" evidence="7">
    <location>
        <begin position="103"/>
        <end position="122"/>
    </location>
</feature>
<organism evidence="8 9">
    <name type="scientific">Mycena indigotica</name>
    <dbReference type="NCBI Taxonomy" id="2126181"/>
    <lineage>
        <taxon>Eukaryota</taxon>
        <taxon>Fungi</taxon>
        <taxon>Dikarya</taxon>
        <taxon>Basidiomycota</taxon>
        <taxon>Agaricomycotina</taxon>
        <taxon>Agaricomycetes</taxon>
        <taxon>Agaricomycetidae</taxon>
        <taxon>Agaricales</taxon>
        <taxon>Marasmiineae</taxon>
        <taxon>Mycenaceae</taxon>
        <taxon>Mycena</taxon>
    </lineage>
</organism>
<protein>
    <submittedName>
        <fullName evidence="8">MFS general substrate transporter</fullName>
    </submittedName>
</protein>
<feature type="transmembrane region" description="Helical" evidence="7">
    <location>
        <begin position="182"/>
        <end position="201"/>
    </location>
</feature>
<evidence type="ECO:0000313" key="8">
    <source>
        <dbReference type="EMBL" id="KAF7295584.1"/>
    </source>
</evidence>
<dbReference type="RefSeq" id="XP_037216947.1">
    <property type="nucleotide sequence ID" value="XM_037367553.1"/>
</dbReference>
<dbReference type="Proteomes" id="UP000636479">
    <property type="component" value="Unassembled WGS sequence"/>
</dbReference>
<name>A0A8H6W155_9AGAR</name>
<feature type="region of interest" description="Disordered" evidence="6">
    <location>
        <begin position="494"/>
        <end position="561"/>
    </location>
</feature>
<dbReference type="PANTHER" id="PTHR19432">
    <property type="entry name" value="SUGAR TRANSPORTER"/>
    <property type="match status" value="1"/>
</dbReference>
<dbReference type="Gene3D" id="1.20.1250.20">
    <property type="entry name" value="MFS general substrate transporter like domains"/>
    <property type="match status" value="1"/>
</dbReference>
<reference evidence="8" key="1">
    <citation type="submission" date="2020-05" db="EMBL/GenBank/DDBJ databases">
        <title>Mycena genomes resolve the evolution of fungal bioluminescence.</title>
        <authorList>
            <person name="Tsai I.J."/>
        </authorList>
    </citation>
    <scope>NUCLEOTIDE SEQUENCE</scope>
    <source>
        <strain evidence="8">171206Taipei</strain>
    </source>
</reference>
<dbReference type="Pfam" id="PF13347">
    <property type="entry name" value="MFS_2"/>
    <property type="match status" value="1"/>
</dbReference>
<evidence type="ECO:0000256" key="4">
    <source>
        <dbReference type="ARBA" id="ARBA00022989"/>
    </source>
</evidence>
<keyword evidence="5 7" id="KW-0472">Membrane</keyword>
<comment type="caution">
    <text evidence="8">The sequence shown here is derived from an EMBL/GenBank/DDBJ whole genome shotgun (WGS) entry which is preliminary data.</text>
</comment>
<evidence type="ECO:0000256" key="7">
    <source>
        <dbReference type="SAM" id="Phobius"/>
    </source>
</evidence>
<evidence type="ECO:0000256" key="6">
    <source>
        <dbReference type="SAM" id="MobiDB-lite"/>
    </source>
</evidence>
<evidence type="ECO:0000256" key="1">
    <source>
        <dbReference type="ARBA" id="ARBA00004141"/>
    </source>
</evidence>
<feature type="transmembrane region" description="Helical" evidence="7">
    <location>
        <begin position="341"/>
        <end position="360"/>
    </location>
</feature>
<keyword evidence="4 7" id="KW-1133">Transmembrane helix</keyword>
<gene>
    <name evidence="8" type="ORF">MIND_01098400</name>
</gene>
<feature type="transmembrane region" description="Helical" evidence="7">
    <location>
        <begin position="692"/>
        <end position="712"/>
    </location>
</feature>
<dbReference type="GO" id="GO:0008506">
    <property type="term" value="F:sucrose:proton symporter activity"/>
    <property type="evidence" value="ECO:0007669"/>
    <property type="project" value="TreeGrafter"/>
</dbReference>
<evidence type="ECO:0000256" key="5">
    <source>
        <dbReference type="ARBA" id="ARBA00023136"/>
    </source>
</evidence>
<feature type="transmembrane region" description="Helical" evidence="7">
    <location>
        <begin position="142"/>
        <end position="161"/>
    </location>
</feature>
<keyword evidence="9" id="KW-1185">Reference proteome</keyword>
<accession>A0A8H6W155</accession>
<evidence type="ECO:0000256" key="3">
    <source>
        <dbReference type="ARBA" id="ARBA00022692"/>
    </source>
</evidence>
<dbReference type="OrthoDB" id="28755at2759"/>
<evidence type="ECO:0000256" key="2">
    <source>
        <dbReference type="ARBA" id="ARBA00022448"/>
    </source>
</evidence>
<dbReference type="PANTHER" id="PTHR19432:SF91">
    <property type="entry name" value="GENERAL ALPHA-GLUCOSIDE PERMEASE"/>
    <property type="match status" value="1"/>
</dbReference>
<dbReference type="AlphaFoldDB" id="A0A8H6W155"/>
<feature type="transmembrane region" description="Helical" evidence="7">
    <location>
        <begin position="278"/>
        <end position="300"/>
    </location>
</feature>